<dbReference type="PANTHER" id="PTHR36121">
    <property type="entry name" value="PROTEIN SXY"/>
    <property type="match status" value="1"/>
</dbReference>
<proteinExistence type="predicted"/>
<sequence>MFGGAGLFCDDLMFALEADGTVYFKADDVNRPAFEDAGSSPFSYEMSGKLRSMSYWQMPEDLADDPDELKNLASGALEAARRAARGKR</sequence>
<dbReference type="InterPro" id="IPR007076">
    <property type="entry name" value="TfoX_N"/>
</dbReference>
<dbReference type="AlphaFoldDB" id="A0A7X3S7B0"/>
<comment type="caution">
    <text evidence="2">The sequence shown here is derived from an EMBL/GenBank/DDBJ whole genome shotgun (WGS) entry which is preliminary data.</text>
</comment>
<gene>
    <name evidence="2" type="ORF">GR183_06480</name>
</gene>
<accession>A0A7X3S7B0</accession>
<keyword evidence="3" id="KW-1185">Reference proteome</keyword>
<dbReference type="InterPro" id="IPR047525">
    <property type="entry name" value="TfoX-like"/>
</dbReference>
<dbReference type="SUPFAM" id="SSF159894">
    <property type="entry name" value="YgaC/TfoX-N like"/>
    <property type="match status" value="1"/>
</dbReference>
<dbReference type="EMBL" id="WUMV01000002">
    <property type="protein sequence ID" value="MXN64545.1"/>
    <property type="molecule type" value="Genomic_DNA"/>
</dbReference>
<dbReference type="Proteomes" id="UP000433101">
    <property type="component" value="Unassembled WGS sequence"/>
</dbReference>
<protein>
    <submittedName>
        <fullName evidence="2">Transcriptional regulator</fullName>
    </submittedName>
</protein>
<reference evidence="2 3" key="1">
    <citation type="submission" date="2019-12" db="EMBL/GenBank/DDBJ databases">
        <authorList>
            <person name="Li M."/>
        </authorList>
    </citation>
    <scope>NUCLEOTIDE SEQUENCE [LARGE SCALE GENOMIC DNA]</scope>
    <source>
        <strain evidence="2 3">GBMRC 2046</strain>
    </source>
</reference>
<dbReference type="PANTHER" id="PTHR36121:SF1">
    <property type="entry name" value="PROTEIN SXY"/>
    <property type="match status" value="1"/>
</dbReference>
<feature type="domain" description="TfoX N-terminal" evidence="1">
    <location>
        <begin position="1"/>
        <end position="80"/>
    </location>
</feature>
<name>A0A7X3S7B0_9HYPH</name>
<dbReference type="Gene3D" id="3.30.1460.30">
    <property type="entry name" value="YgaC/TfoX-N like chaperone"/>
    <property type="match status" value="1"/>
</dbReference>
<evidence type="ECO:0000313" key="3">
    <source>
        <dbReference type="Proteomes" id="UP000433101"/>
    </source>
</evidence>
<dbReference type="Pfam" id="PF04993">
    <property type="entry name" value="TfoX_N"/>
    <property type="match status" value="1"/>
</dbReference>
<evidence type="ECO:0000313" key="2">
    <source>
        <dbReference type="EMBL" id="MXN64545.1"/>
    </source>
</evidence>
<organism evidence="2 3">
    <name type="scientific">Stappia sediminis</name>
    <dbReference type="NCBI Taxonomy" id="2692190"/>
    <lineage>
        <taxon>Bacteria</taxon>
        <taxon>Pseudomonadati</taxon>
        <taxon>Pseudomonadota</taxon>
        <taxon>Alphaproteobacteria</taxon>
        <taxon>Hyphomicrobiales</taxon>
        <taxon>Stappiaceae</taxon>
        <taxon>Stappia</taxon>
    </lineage>
</organism>
<evidence type="ECO:0000259" key="1">
    <source>
        <dbReference type="Pfam" id="PF04993"/>
    </source>
</evidence>